<dbReference type="RefSeq" id="WP_129755684.1">
    <property type="nucleotide sequence ID" value="NZ_JAFKAA010000002.1"/>
</dbReference>
<evidence type="ECO:0000313" key="2">
    <source>
        <dbReference type="Proteomes" id="UP000293535"/>
    </source>
</evidence>
<gene>
    <name evidence="1" type="ORF">ELS20_11430</name>
</gene>
<evidence type="ECO:0000313" key="1">
    <source>
        <dbReference type="EMBL" id="RYJ10543.1"/>
    </source>
</evidence>
<dbReference type="EMBL" id="RZIG01000002">
    <property type="protein sequence ID" value="RYJ10543.1"/>
    <property type="molecule type" value="Genomic_DNA"/>
</dbReference>
<sequence>MAGRNINHLSDIVEKLQNTPGELTPILKVDPEDGTMLTFLNRVQQGSASGIPIYATLLDSAGNDLPVDTTYVLTAKQPGDARFRPVSIKEDNISQYVNKTVSEQQDADNVDSVKVELKGRAVNIRDVDEFAVEIESSEQIDWSAGSEFYIDRHGVRERKLK</sequence>
<dbReference type="Gene3D" id="2.60.120.1180">
    <property type="match status" value="1"/>
</dbReference>
<accession>A0A482TH97</accession>
<name>A0A482TH97_HALHI</name>
<proteinExistence type="predicted"/>
<reference evidence="1 2" key="1">
    <citation type="submission" date="2018-12" db="EMBL/GenBank/DDBJ databases">
        <title>Draft genome sequence of Haloarcula hispinica strain 18.1, an halophilic archaeon isolated from Chott El Jerid of Southern Tunisia.</title>
        <authorList>
            <person name="Najjari A."/>
            <person name="Ben Dhia O."/>
            <person name="Ferjani R."/>
            <person name="Mahjoubi M."/>
            <person name="Sghaier H."/>
            <person name="Elshahed M."/>
            <person name="Ouzari H.I."/>
            <person name="Cherid A."/>
            <person name="Youssef N."/>
        </authorList>
    </citation>
    <scope>NUCLEOTIDE SEQUENCE [LARGE SCALE GENOMIC DNA]</scope>
    <source>
        <strain evidence="1 2">18.1</strain>
    </source>
</reference>
<organism evidence="1 2">
    <name type="scientific">Haloarcula hispanica</name>
    <dbReference type="NCBI Taxonomy" id="51589"/>
    <lineage>
        <taxon>Archaea</taxon>
        <taxon>Methanobacteriati</taxon>
        <taxon>Methanobacteriota</taxon>
        <taxon>Stenosarchaea group</taxon>
        <taxon>Halobacteria</taxon>
        <taxon>Halobacteriales</taxon>
        <taxon>Haloarculaceae</taxon>
        <taxon>Haloarcula</taxon>
    </lineage>
</organism>
<comment type="caution">
    <text evidence="1">The sequence shown here is derived from an EMBL/GenBank/DDBJ whole genome shotgun (WGS) entry which is preliminary data.</text>
</comment>
<dbReference type="Proteomes" id="UP000293535">
    <property type="component" value="Unassembled WGS sequence"/>
</dbReference>
<dbReference type="AlphaFoldDB" id="A0A482TH97"/>
<protein>
    <submittedName>
        <fullName evidence="1">Uncharacterized protein</fullName>
    </submittedName>
</protein>